<gene>
    <name evidence="1" type="ORF">K6L26_03375</name>
</gene>
<evidence type="ECO:0000313" key="1">
    <source>
        <dbReference type="EMBL" id="QZH66746.1"/>
    </source>
</evidence>
<dbReference type="Proteomes" id="UP000825598">
    <property type="component" value="Chromosome"/>
</dbReference>
<reference evidence="1" key="1">
    <citation type="submission" date="2021-07" db="EMBL/GenBank/DDBJ databases">
        <title>Complete Genome Sequences of Mycobacterium farcinogenes Isolated from Clinical Specimens from Patients in Thailand.</title>
        <authorList>
            <person name="Sodsai P."/>
        </authorList>
    </citation>
    <scope>NUCLEOTIDE SEQUENCE</scope>
    <source>
        <strain evidence="1">BKK/CU-MFGFA-001</strain>
    </source>
</reference>
<evidence type="ECO:0000313" key="2">
    <source>
        <dbReference type="Proteomes" id="UP000825598"/>
    </source>
</evidence>
<proteinExistence type="predicted"/>
<dbReference type="EMBL" id="CP081673">
    <property type="protein sequence ID" value="QZH66746.1"/>
    <property type="molecule type" value="Genomic_DNA"/>
</dbReference>
<organism evidence="1 2">
    <name type="scientific">Mycolicibacterium farcinogenes</name>
    <name type="common">Mycobacterium farcinogenes</name>
    <dbReference type="NCBI Taxonomy" id="1802"/>
    <lineage>
        <taxon>Bacteria</taxon>
        <taxon>Bacillati</taxon>
        <taxon>Actinomycetota</taxon>
        <taxon>Actinomycetes</taxon>
        <taxon>Mycobacteriales</taxon>
        <taxon>Mycobacteriaceae</taxon>
        <taxon>Mycolicibacterium</taxon>
    </lineage>
</organism>
<accession>A0ACD1FIC7</accession>
<protein>
    <submittedName>
        <fullName evidence="1">Uncharacterized protein</fullName>
    </submittedName>
</protein>
<keyword evidence="2" id="KW-1185">Reference proteome</keyword>
<sequence length="74" mass="7773">MNESNWPKPAPEDVPPELLHEVLALLNEFQELAPSAAGYAEAVSALRVARDAMAAAVTASDPAFIAAQREGTIA</sequence>
<name>A0ACD1FIC7_MYCFR</name>